<evidence type="ECO:0000256" key="3">
    <source>
        <dbReference type="ARBA" id="ARBA00022801"/>
    </source>
</evidence>
<evidence type="ECO:0000313" key="10">
    <source>
        <dbReference type="EMBL" id="KAK4011769.1"/>
    </source>
</evidence>
<dbReference type="Proteomes" id="UP001234178">
    <property type="component" value="Unassembled WGS sequence"/>
</dbReference>
<keyword evidence="11" id="KW-1185">Reference proteome</keyword>
<keyword evidence="6" id="KW-1015">Disulfide bond</keyword>
<dbReference type="InterPro" id="IPR038765">
    <property type="entry name" value="Papain-like_cys_pep_sf"/>
</dbReference>
<keyword evidence="2" id="KW-0645">Protease</keyword>
<comment type="caution">
    <text evidence="10">The sequence shown here is derived from an EMBL/GenBank/DDBJ whole genome shotgun (WGS) entry which is preliminary data.</text>
</comment>
<evidence type="ECO:0000256" key="6">
    <source>
        <dbReference type="ARBA" id="ARBA00023157"/>
    </source>
</evidence>
<feature type="domain" description="Peptidase C1A papain C-terminal" evidence="8">
    <location>
        <begin position="122"/>
        <end position="348"/>
    </location>
</feature>
<dbReference type="SMART" id="SM00848">
    <property type="entry name" value="Inhibitor_I29"/>
    <property type="match status" value="1"/>
</dbReference>
<dbReference type="Gene3D" id="3.90.70.10">
    <property type="entry name" value="Cysteine proteinases"/>
    <property type="match status" value="1"/>
</dbReference>
<evidence type="ECO:0000256" key="2">
    <source>
        <dbReference type="ARBA" id="ARBA00022670"/>
    </source>
</evidence>
<sequence>MAIIGSHHPLGRSSSTMKLLSTIILLTMAVAMADRDEDAWNFYKFQFGKAHSPQEDAVRKQNFLARDRVIDKHNRENKEWQMAHNKFSDMSEEEKLNILGVKPTIRRERSVGGYYPVMDRQLPTSIDYRTDKCMQAVKDQGQCGSCWSFAAVVPIEFNTCKKTGTAVSFSEQMLVDCDTYDGGCNGGMYTNAWQYIKEKGGIMKSSAYSYTSGSTGLAGTTCKFDSTAVATKVTAFDWTMPYPNATVSMNFLQSEGPLPSAIKILDSFYSYASGVYSDPACIVADENDIHHAITVVGYGTTTATSTTPATPYWIVRNSWGTGWGLSGYFLIKRGVNMCNIESWTAYVRVA</sequence>
<dbReference type="SMART" id="SM00645">
    <property type="entry name" value="Pept_C1"/>
    <property type="match status" value="1"/>
</dbReference>
<feature type="signal peptide" evidence="7">
    <location>
        <begin position="1"/>
        <end position="33"/>
    </location>
</feature>
<dbReference type="EMBL" id="JAOYFB010000003">
    <property type="protein sequence ID" value="KAK4011769.1"/>
    <property type="molecule type" value="Genomic_DNA"/>
</dbReference>
<dbReference type="PROSITE" id="PS00139">
    <property type="entry name" value="THIOL_PROTEASE_CYS"/>
    <property type="match status" value="1"/>
</dbReference>
<feature type="domain" description="Cathepsin propeptide inhibitor" evidence="9">
    <location>
        <begin position="40"/>
        <end position="95"/>
    </location>
</feature>
<dbReference type="InterPro" id="IPR000668">
    <property type="entry name" value="Peptidase_C1A_C"/>
</dbReference>
<evidence type="ECO:0000256" key="4">
    <source>
        <dbReference type="ARBA" id="ARBA00022807"/>
    </source>
</evidence>
<dbReference type="InterPro" id="IPR000169">
    <property type="entry name" value="Pept_cys_AS"/>
</dbReference>
<comment type="similarity">
    <text evidence="1">Belongs to the peptidase C1 family.</text>
</comment>
<dbReference type="PROSITE" id="PS00640">
    <property type="entry name" value="THIOL_PROTEASE_ASN"/>
    <property type="match status" value="1"/>
</dbReference>
<name>A0ABQ9ZH83_9CRUS</name>
<dbReference type="CDD" id="cd02248">
    <property type="entry name" value="Peptidase_C1A"/>
    <property type="match status" value="1"/>
</dbReference>
<protein>
    <recommendedName>
        <fullName evidence="12">Cathepsin-l cysteine peptidase</fullName>
    </recommendedName>
</protein>
<accession>A0ABQ9ZH83</accession>
<dbReference type="InterPro" id="IPR013128">
    <property type="entry name" value="Peptidase_C1A"/>
</dbReference>
<evidence type="ECO:0000259" key="8">
    <source>
        <dbReference type="SMART" id="SM00645"/>
    </source>
</evidence>
<dbReference type="Pfam" id="PF00112">
    <property type="entry name" value="Peptidase_C1"/>
    <property type="match status" value="1"/>
</dbReference>
<dbReference type="InterPro" id="IPR039417">
    <property type="entry name" value="Peptidase_C1A_papain-like"/>
</dbReference>
<keyword evidence="7" id="KW-0732">Signal</keyword>
<dbReference type="InterPro" id="IPR025661">
    <property type="entry name" value="Pept_asp_AS"/>
</dbReference>
<dbReference type="PANTHER" id="PTHR12411">
    <property type="entry name" value="CYSTEINE PROTEASE FAMILY C1-RELATED"/>
    <property type="match status" value="1"/>
</dbReference>
<evidence type="ECO:0008006" key="12">
    <source>
        <dbReference type="Google" id="ProtNLM"/>
    </source>
</evidence>
<evidence type="ECO:0000259" key="9">
    <source>
        <dbReference type="SMART" id="SM00848"/>
    </source>
</evidence>
<evidence type="ECO:0000256" key="5">
    <source>
        <dbReference type="ARBA" id="ARBA00023145"/>
    </source>
</evidence>
<organism evidence="10 11">
    <name type="scientific">Daphnia magna</name>
    <dbReference type="NCBI Taxonomy" id="35525"/>
    <lineage>
        <taxon>Eukaryota</taxon>
        <taxon>Metazoa</taxon>
        <taxon>Ecdysozoa</taxon>
        <taxon>Arthropoda</taxon>
        <taxon>Crustacea</taxon>
        <taxon>Branchiopoda</taxon>
        <taxon>Diplostraca</taxon>
        <taxon>Cladocera</taxon>
        <taxon>Anomopoda</taxon>
        <taxon>Daphniidae</taxon>
        <taxon>Daphnia</taxon>
    </lineage>
</organism>
<proteinExistence type="inferred from homology"/>
<dbReference type="InterPro" id="IPR025660">
    <property type="entry name" value="Pept_his_AS"/>
</dbReference>
<gene>
    <name evidence="10" type="ORF">OUZ56_020883</name>
</gene>
<keyword evidence="5" id="KW-0865">Zymogen</keyword>
<evidence type="ECO:0000313" key="11">
    <source>
        <dbReference type="Proteomes" id="UP001234178"/>
    </source>
</evidence>
<feature type="chain" id="PRO_5046065408" description="Cathepsin-l cysteine peptidase" evidence="7">
    <location>
        <begin position="34"/>
        <end position="350"/>
    </location>
</feature>
<dbReference type="PRINTS" id="PR00705">
    <property type="entry name" value="PAPAIN"/>
</dbReference>
<dbReference type="InterPro" id="IPR013201">
    <property type="entry name" value="Prot_inhib_I29"/>
</dbReference>
<evidence type="ECO:0000256" key="7">
    <source>
        <dbReference type="SAM" id="SignalP"/>
    </source>
</evidence>
<dbReference type="Pfam" id="PF08246">
    <property type="entry name" value="Inhibitor_I29"/>
    <property type="match status" value="1"/>
</dbReference>
<dbReference type="SUPFAM" id="SSF54001">
    <property type="entry name" value="Cysteine proteinases"/>
    <property type="match status" value="1"/>
</dbReference>
<dbReference type="PROSITE" id="PS00639">
    <property type="entry name" value="THIOL_PROTEASE_HIS"/>
    <property type="match status" value="1"/>
</dbReference>
<keyword evidence="3" id="KW-0378">Hydrolase</keyword>
<evidence type="ECO:0000256" key="1">
    <source>
        <dbReference type="ARBA" id="ARBA00008455"/>
    </source>
</evidence>
<reference evidence="10 11" key="1">
    <citation type="journal article" date="2023" name="Nucleic Acids Res.">
        <title>The hologenome of Daphnia magna reveals possible DNA methylation and microbiome-mediated evolution of the host genome.</title>
        <authorList>
            <person name="Chaturvedi A."/>
            <person name="Li X."/>
            <person name="Dhandapani V."/>
            <person name="Marshall H."/>
            <person name="Kissane S."/>
            <person name="Cuenca-Cambronero M."/>
            <person name="Asole G."/>
            <person name="Calvet F."/>
            <person name="Ruiz-Romero M."/>
            <person name="Marangio P."/>
            <person name="Guigo R."/>
            <person name="Rago D."/>
            <person name="Mirbahai L."/>
            <person name="Eastwood N."/>
            <person name="Colbourne J.K."/>
            <person name="Zhou J."/>
            <person name="Mallon E."/>
            <person name="Orsini L."/>
        </authorList>
    </citation>
    <scope>NUCLEOTIDE SEQUENCE [LARGE SCALE GENOMIC DNA]</scope>
    <source>
        <strain evidence="10">LRV0_1</strain>
    </source>
</reference>
<keyword evidence="4" id="KW-0788">Thiol protease</keyword>